<evidence type="ECO:0000259" key="3">
    <source>
        <dbReference type="Pfam" id="PF14690"/>
    </source>
</evidence>
<dbReference type="Proteomes" id="UP000005096">
    <property type="component" value="Chromosome"/>
</dbReference>
<dbReference type="Pfam" id="PF01610">
    <property type="entry name" value="DDE_Tnp_ISL3"/>
    <property type="match status" value="1"/>
</dbReference>
<dbReference type="PANTHER" id="PTHR33498">
    <property type="entry name" value="TRANSPOSASE FOR INSERTION SEQUENCE ELEMENT IS1557"/>
    <property type="match status" value="1"/>
</dbReference>
<evidence type="ECO:0000313" key="4">
    <source>
        <dbReference type="EMBL" id="EFQ24394.1"/>
    </source>
</evidence>
<sequence length="425" mass="48939">MRKARKSGGKEVTDLNQLFLGFQGLEEPWFIRSIEWDPLEGRVDLHVSFREGTRFPCPKCGGSHPVHDCLERTWRHLNLLLQHKTYLHARVPRTECPEHGVHQIAVPWGEERSGFTLLFEAFVMELAPLLPVKEISRILGETDTRLWRIIRRHVERFLATQDLTGLRRVGVDETSYRRGHRDVTAFVDLDQGHAIGVTEGKGKVVLARFAAYLASRGVAPSVITDFTLDMSEAFIQGIGENFPQARLTYDKFHVIKMMNEAVDQVRREERRSAEERTGSRYLWLYNPESLSPKQKTVLSTLLASKNTRKTQQAYVLKLLLQEFYEKTPRWGTVWLKRWYWRASHSRLEPVKKLARTIKNHWEGVLNHIRTGIDNGILEGRNSLFKAASAKARGYRTSTYAALSYLLVNAKMQLRFPGPREAAHTG</sequence>
<feature type="domain" description="Transposase IS204/IS1001/IS1096/IS1165 DDE" evidence="1">
    <location>
        <begin position="169"/>
        <end position="398"/>
    </location>
</feature>
<feature type="domain" description="Transposase IS204/IS1001/IS1096/IS1165 helix-turn-helix" evidence="2">
    <location>
        <begin position="105"/>
        <end position="154"/>
    </location>
</feature>
<keyword evidence="5" id="KW-1185">Reference proteome</keyword>
<dbReference type="InterPro" id="IPR032877">
    <property type="entry name" value="Transposase_HTH"/>
</dbReference>
<dbReference type="RefSeq" id="WP_006301632.1">
    <property type="nucleotide sequence ID" value="NZ_CM001022.1"/>
</dbReference>
<accession>E3CX47</accession>
<name>E3CX47_9BACT</name>
<evidence type="ECO:0000313" key="5">
    <source>
        <dbReference type="Proteomes" id="UP000005096"/>
    </source>
</evidence>
<dbReference type="HOGENOM" id="CLU_041900_0_1_0"/>
<evidence type="ECO:0000259" key="2">
    <source>
        <dbReference type="Pfam" id="PF13542"/>
    </source>
</evidence>
<dbReference type="eggNOG" id="COG3464">
    <property type="taxonomic scope" value="Bacteria"/>
</dbReference>
<proteinExistence type="predicted"/>
<dbReference type="OrthoDB" id="6197054at2"/>
<protein>
    <submittedName>
        <fullName evidence="4">Transposase IS204/IS1001/IS1096/IS1165 family protein</fullName>
    </submittedName>
</protein>
<dbReference type="EMBL" id="CM001022">
    <property type="protein sequence ID" value="EFQ24394.1"/>
    <property type="molecule type" value="Genomic_DNA"/>
</dbReference>
<feature type="domain" description="Transposase IS204/IS1001/IS1096/IS1165 zinc-finger" evidence="3">
    <location>
        <begin position="55"/>
        <end position="99"/>
    </location>
</feature>
<dbReference type="Pfam" id="PF14690">
    <property type="entry name" value="Zn_ribbon_ISL3"/>
    <property type="match status" value="1"/>
</dbReference>
<gene>
    <name evidence="4" type="ORF">Apau_1982</name>
</gene>
<dbReference type="PANTHER" id="PTHR33498:SF1">
    <property type="entry name" value="TRANSPOSASE FOR INSERTION SEQUENCE ELEMENT IS1557"/>
    <property type="match status" value="1"/>
</dbReference>
<dbReference type="AlphaFoldDB" id="E3CX47"/>
<reference evidence="4 5" key="1">
    <citation type="journal article" date="2010" name="Stand. Genomic Sci.">
        <title>Non-contiguous finished genome sequence of Aminomonas paucivorans type strain (GLU-3).</title>
        <authorList>
            <person name="Pitluck S."/>
            <person name="Yasawong M."/>
            <person name="Held B."/>
            <person name="Lapidus A."/>
            <person name="Nolan M."/>
            <person name="Copeland A."/>
            <person name="Lucas S."/>
            <person name="Del Rio T.G."/>
            <person name="Tice H."/>
            <person name="Cheng J.F."/>
            <person name="Chertkov O."/>
            <person name="Goodwin L."/>
            <person name="Tapia R."/>
            <person name="Han C."/>
            <person name="Liolios K."/>
            <person name="Ivanova N."/>
            <person name="Mavromatis K."/>
            <person name="Ovchinnikova G."/>
            <person name="Pati A."/>
            <person name="Chen A."/>
            <person name="Palaniappan K."/>
            <person name="Land M."/>
            <person name="Hauser L."/>
            <person name="Chang Y.J."/>
            <person name="Jeffries C.D."/>
            <person name="Pukall R."/>
            <person name="Spring S."/>
            <person name="Rohde M."/>
            <person name="Sikorski J."/>
            <person name="Goker M."/>
            <person name="Woyke T."/>
            <person name="Bristow J."/>
            <person name="Eisen J.A."/>
            <person name="Markowitz V."/>
            <person name="Hugenholtz P."/>
            <person name="Kyrpides N.C."/>
            <person name="Klenk H.P."/>
        </authorList>
    </citation>
    <scope>NUCLEOTIDE SEQUENCE [LARGE SCALE GENOMIC DNA]</scope>
    <source>
        <strain evidence="4 5">DSM 12260</strain>
    </source>
</reference>
<dbReference type="InterPro" id="IPR047951">
    <property type="entry name" value="Transpos_ISL3"/>
</dbReference>
<dbReference type="PaxDb" id="584708-Apau_1982"/>
<dbReference type="InterPro" id="IPR029261">
    <property type="entry name" value="Transposase_Znf"/>
</dbReference>
<evidence type="ECO:0000259" key="1">
    <source>
        <dbReference type="Pfam" id="PF01610"/>
    </source>
</evidence>
<dbReference type="NCBIfam" id="NF033550">
    <property type="entry name" value="transpos_ISL3"/>
    <property type="match status" value="1"/>
</dbReference>
<dbReference type="Pfam" id="PF13542">
    <property type="entry name" value="HTH_Tnp_ISL3"/>
    <property type="match status" value="1"/>
</dbReference>
<organism evidence="4 5">
    <name type="scientific">Aminomonas paucivorans DSM 12260</name>
    <dbReference type="NCBI Taxonomy" id="584708"/>
    <lineage>
        <taxon>Bacteria</taxon>
        <taxon>Thermotogati</taxon>
        <taxon>Synergistota</taxon>
        <taxon>Synergistia</taxon>
        <taxon>Synergistales</taxon>
        <taxon>Synergistaceae</taxon>
        <taxon>Aminomonas</taxon>
    </lineage>
</organism>
<dbReference type="InterPro" id="IPR002560">
    <property type="entry name" value="Transposase_DDE"/>
</dbReference>